<dbReference type="NCBIfam" id="TIGR00552">
    <property type="entry name" value="nadE"/>
    <property type="match status" value="1"/>
</dbReference>
<dbReference type="Pfam" id="PF02540">
    <property type="entry name" value="NAD_synthase"/>
    <property type="match status" value="1"/>
</dbReference>
<dbReference type="Gene3D" id="3.40.50.620">
    <property type="entry name" value="HUPs"/>
    <property type="match status" value="1"/>
</dbReference>
<comment type="subunit">
    <text evidence="8">Homodimer.</text>
</comment>
<dbReference type="EMBL" id="REFS01000003">
    <property type="protein sequence ID" value="RMB18476.1"/>
    <property type="molecule type" value="Genomic_DNA"/>
</dbReference>
<evidence type="ECO:0000259" key="11">
    <source>
        <dbReference type="Pfam" id="PF02540"/>
    </source>
</evidence>
<dbReference type="Proteomes" id="UP000282007">
    <property type="component" value="Chromosome"/>
</dbReference>
<dbReference type="GO" id="GO:0005737">
    <property type="term" value="C:cytoplasm"/>
    <property type="evidence" value="ECO:0007669"/>
    <property type="project" value="InterPro"/>
</dbReference>
<dbReference type="GO" id="GO:0004359">
    <property type="term" value="F:glutaminase activity"/>
    <property type="evidence" value="ECO:0007669"/>
    <property type="project" value="InterPro"/>
</dbReference>
<evidence type="ECO:0000256" key="5">
    <source>
        <dbReference type="ARBA" id="ARBA00022840"/>
    </source>
</evidence>
<feature type="binding site" evidence="8">
    <location>
        <position position="137"/>
    </location>
    <ligand>
        <name>Mg(2+)</name>
        <dbReference type="ChEBI" id="CHEBI:18420"/>
    </ligand>
</feature>
<dbReference type="EMBL" id="CP034145">
    <property type="protein sequence ID" value="AZH26074.1"/>
    <property type="molecule type" value="Genomic_DNA"/>
</dbReference>
<keyword evidence="4 8" id="KW-0547">Nucleotide-binding</keyword>
<comment type="pathway">
    <text evidence="8">Cofactor biosynthesis; NAD(+) biosynthesis; NAD(+) from deamido-NAD(+) (ammonia route): step 1/1.</text>
</comment>
<accession>A0A3G8QZ97</accession>
<proteinExistence type="inferred from homology"/>
<dbReference type="GeneID" id="38472063"/>
<protein>
    <recommendedName>
        <fullName evidence="8 10">NH(3)-dependent NAD(+) synthetase</fullName>
        <ecNumber evidence="8 10">6.3.1.5</ecNumber>
    </recommendedName>
</protein>
<feature type="domain" description="NAD/GMP synthase" evidence="11">
    <location>
        <begin position="7"/>
        <end position="248"/>
    </location>
</feature>
<reference evidence="12 15" key="2">
    <citation type="submission" date="2018-07" db="EMBL/GenBank/DDBJ databases">
        <title>Genome sequences of Haloplanus aerogenes JCM 16430T.</title>
        <authorList>
            <person name="Kim Y.B."/>
            <person name="Roh S.W."/>
        </authorList>
    </citation>
    <scope>NUCLEOTIDE SEQUENCE [LARGE SCALE GENOMIC DNA]</scope>
    <source>
        <strain evidence="12 15">JCM 16430</strain>
    </source>
</reference>
<keyword evidence="3 8" id="KW-0479">Metal-binding</keyword>
<evidence type="ECO:0000313" key="14">
    <source>
        <dbReference type="Proteomes" id="UP000277326"/>
    </source>
</evidence>
<comment type="catalytic activity">
    <reaction evidence="8 10">
        <text>deamido-NAD(+) + NH4(+) + ATP = AMP + diphosphate + NAD(+) + H(+)</text>
        <dbReference type="Rhea" id="RHEA:21188"/>
        <dbReference type="ChEBI" id="CHEBI:15378"/>
        <dbReference type="ChEBI" id="CHEBI:28938"/>
        <dbReference type="ChEBI" id="CHEBI:30616"/>
        <dbReference type="ChEBI" id="CHEBI:33019"/>
        <dbReference type="ChEBI" id="CHEBI:57540"/>
        <dbReference type="ChEBI" id="CHEBI:58437"/>
        <dbReference type="ChEBI" id="CHEBI:456215"/>
        <dbReference type="EC" id="6.3.1.5"/>
    </reaction>
</comment>
<reference evidence="13 14" key="1">
    <citation type="journal article" date="2015" name="Stand. Genomic Sci.">
        <title>Genomic Encyclopedia of Bacterial and Archaeal Type Strains, Phase III: the genomes of soil and plant-associated and newly described type strains.</title>
        <authorList>
            <person name="Whitman W.B."/>
            <person name="Woyke T."/>
            <person name="Klenk H.P."/>
            <person name="Zhou Y."/>
            <person name="Lilburn T.G."/>
            <person name="Beck B.J."/>
            <person name="De Vos P."/>
            <person name="Vandamme P."/>
            <person name="Eisen J.A."/>
            <person name="Garrity G."/>
            <person name="Hugenholtz P."/>
            <person name="Kyrpides N.C."/>
        </authorList>
    </citation>
    <scope>NUCLEOTIDE SEQUENCE [LARGE SCALE GENOMIC DNA]</scope>
    <source>
        <strain evidence="13 14">CGMCC 1.10124</strain>
    </source>
</reference>
<evidence type="ECO:0000256" key="6">
    <source>
        <dbReference type="ARBA" id="ARBA00022842"/>
    </source>
</evidence>
<dbReference type="InterPro" id="IPR014729">
    <property type="entry name" value="Rossmann-like_a/b/a_fold"/>
</dbReference>
<organism evidence="12 15">
    <name type="scientific">Haloplanus aerogenes</name>
    <dbReference type="NCBI Taxonomy" id="660522"/>
    <lineage>
        <taxon>Archaea</taxon>
        <taxon>Methanobacteriati</taxon>
        <taxon>Methanobacteriota</taxon>
        <taxon>Stenosarchaea group</taxon>
        <taxon>Halobacteria</taxon>
        <taxon>Halobacteriales</taxon>
        <taxon>Haloferacaceae</taxon>
        <taxon>Haloplanus</taxon>
    </lineage>
</organism>
<dbReference type="GO" id="GO:0008795">
    <property type="term" value="F:NAD+ synthase activity"/>
    <property type="evidence" value="ECO:0007669"/>
    <property type="project" value="UniProtKB-UniRule"/>
</dbReference>
<keyword evidence="5 8" id="KW-0067">ATP-binding</keyword>
<dbReference type="KEGG" id="haer:DU502_12215"/>
<dbReference type="InterPro" id="IPR022310">
    <property type="entry name" value="NAD/GMP_synthase"/>
</dbReference>
<dbReference type="InterPro" id="IPR003694">
    <property type="entry name" value="NAD_synthase"/>
</dbReference>
<evidence type="ECO:0000256" key="2">
    <source>
        <dbReference type="ARBA" id="ARBA00022598"/>
    </source>
</evidence>
<sequence length="255" mass="27692">MDTSRAVERMEAFLSDQLATAGADGYVVGVSGGLDSAVATTLAVRAVGADAVTGLIMPGRPNDEANMADARMLCRERGIAFEELSIRPIVDAVGDQLPFDASRLTLGNVRARTRMVLAYAVANERDCLVLGTGNRSERLLGYFTKYGDAAVDVQPMLDLYKTEVAEVARAIDLDERFVEKTPTAALWEDQTDEGEIGADYATVDRVLRRLVDEGHPPERIAADTDIDAGTVHRLTEMWQSSSHKRALPPAPTLRE</sequence>
<keyword evidence="2 8" id="KW-0436">Ligase</keyword>
<evidence type="ECO:0000256" key="1">
    <source>
        <dbReference type="ARBA" id="ARBA00005859"/>
    </source>
</evidence>
<keyword evidence="15" id="KW-1185">Reference proteome</keyword>
<evidence type="ECO:0000256" key="9">
    <source>
        <dbReference type="RuleBase" id="RU003811"/>
    </source>
</evidence>
<keyword evidence="7 8" id="KW-0520">NAD</keyword>
<feature type="binding site" description="in other chain" evidence="8">
    <location>
        <begin position="243"/>
        <end position="244"/>
    </location>
    <ligand>
        <name>deamido-NAD(+)</name>
        <dbReference type="ChEBI" id="CHEBI:58437"/>
        <note>ligand shared between two neighboring subunits</note>
    </ligand>
</feature>
<evidence type="ECO:0000256" key="4">
    <source>
        <dbReference type="ARBA" id="ARBA00022741"/>
    </source>
</evidence>
<evidence type="ECO:0000313" key="12">
    <source>
        <dbReference type="EMBL" id="AZH26074.1"/>
    </source>
</evidence>
<dbReference type="UniPathway" id="UPA00253">
    <property type="reaction ID" value="UER00333"/>
</dbReference>
<feature type="binding site" evidence="8">
    <location>
        <position position="183"/>
    </location>
    <ligand>
        <name>ATP</name>
        <dbReference type="ChEBI" id="CHEBI:30616"/>
    </ligand>
</feature>
<evidence type="ECO:0000313" key="13">
    <source>
        <dbReference type="EMBL" id="RMB18476.1"/>
    </source>
</evidence>
<dbReference type="NCBIfam" id="NF010587">
    <property type="entry name" value="PRK13980.1"/>
    <property type="match status" value="1"/>
</dbReference>
<evidence type="ECO:0000313" key="15">
    <source>
        <dbReference type="Proteomes" id="UP000282007"/>
    </source>
</evidence>
<comment type="similarity">
    <text evidence="1 8 9">Belongs to the NAD synthetase family.</text>
</comment>
<feature type="binding site" description="in other chain" evidence="8">
    <location>
        <position position="112"/>
    </location>
    <ligand>
        <name>deamido-NAD(+)</name>
        <dbReference type="ChEBI" id="CHEBI:58437"/>
        <note>ligand shared between two neighboring subunits</note>
    </ligand>
</feature>
<evidence type="ECO:0000256" key="3">
    <source>
        <dbReference type="ARBA" id="ARBA00022723"/>
    </source>
</evidence>
<feature type="binding site" description="in other chain" evidence="8">
    <location>
        <position position="145"/>
    </location>
    <ligand>
        <name>deamido-NAD(+)</name>
        <dbReference type="ChEBI" id="CHEBI:58437"/>
        <note>ligand shared between two neighboring subunits</note>
    </ligand>
</feature>
<dbReference type="GO" id="GO:0046872">
    <property type="term" value="F:metal ion binding"/>
    <property type="evidence" value="ECO:0007669"/>
    <property type="project" value="UniProtKB-KW"/>
</dbReference>
<evidence type="ECO:0000256" key="8">
    <source>
        <dbReference type="HAMAP-Rule" id="MF_00193"/>
    </source>
</evidence>
<dbReference type="GO" id="GO:0003952">
    <property type="term" value="F:NAD+ synthase (glutamine-hydrolyzing) activity"/>
    <property type="evidence" value="ECO:0007669"/>
    <property type="project" value="InterPro"/>
</dbReference>
<evidence type="ECO:0000256" key="10">
    <source>
        <dbReference type="RuleBase" id="RU003812"/>
    </source>
</evidence>
<evidence type="ECO:0000256" key="7">
    <source>
        <dbReference type="ARBA" id="ARBA00023027"/>
    </source>
</evidence>
<dbReference type="PANTHER" id="PTHR23090">
    <property type="entry name" value="NH 3 /GLUTAMINE-DEPENDENT NAD + SYNTHETASE"/>
    <property type="match status" value="1"/>
</dbReference>
<dbReference type="RefSeq" id="WP_121920556.1">
    <property type="nucleotide sequence ID" value="NZ_CP034145.1"/>
</dbReference>
<dbReference type="CDD" id="cd00553">
    <property type="entry name" value="NAD_synthase"/>
    <property type="match status" value="1"/>
</dbReference>
<dbReference type="AlphaFoldDB" id="A0A3G8QZ97"/>
<dbReference type="GO" id="GO:0005524">
    <property type="term" value="F:ATP binding"/>
    <property type="evidence" value="ECO:0007669"/>
    <property type="project" value="UniProtKB-UniRule"/>
</dbReference>
<dbReference type="HAMAP" id="MF_00193">
    <property type="entry name" value="NadE_ammonia_dep"/>
    <property type="match status" value="1"/>
</dbReference>
<dbReference type="InterPro" id="IPR022926">
    <property type="entry name" value="NH(3)-dep_NAD(+)_synth"/>
</dbReference>
<dbReference type="GO" id="GO:0009435">
    <property type="term" value="P:NAD+ biosynthetic process"/>
    <property type="evidence" value="ECO:0007669"/>
    <property type="project" value="UniProtKB-UniRule"/>
</dbReference>
<reference evidence="13" key="3">
    <citation type="submission" date="2018-10" db="EMBL/GenBank/DDBJ databases">
        <authorList>
            <person name="Whitman W."/>
            <person name="Huntemann M."/>
            <person name="Clum A."/>
            <person name="Pillay M."/>
            <person name="Palaniappan K."/>
            <person name="Varghese N."/>
            <person name="Mikhailova N."/>
            <person name="Stamatis D."/>
            <person name="Reddy T."/>
            <person name="Daum C."/>
            <person name="Shapiro N."/>
            <person name="Ivanova N."/>
            <person name="Kyrpides N."/>
            <person name="Woyke T."/>
        </authorList>
    </citation>
    <scope>NUCLEOTIDE SEQUENCE</scope>
    <source>
        <strain evidence="13">CGMCC 1.10124</strain>
    </source>
</reference>
<keyword evidence="6 8" id="KW-0460">Magnesium</keyword>
<comment type="function">
    <text evidence="8">Catalyzes the ATP-dependent amidation of deamido-NAD to form NAD. Uses ammonia as a nitrogen source.</text>
</comment>
<feature type="binding site" evidence="8">
    <location>
        <position position="132"/>
    </location>
    <ligand>
        <name>ATP</name>
        <dbReference type="ChEBI" id="CHEBI:30616"/>
    </ligand>
</feature>
<dbReference type="SUPFAM" id="SSF52402">
    <property type="entry name" value="Adenine nucleotide alpha hydrolases-like"/>
    <property type="match status" value="1"/>
</dbReference>
<feature type="binding site" evidence="8">
    <location>
        <begin position="29"/>
        <end position="36"/>
    </location>
    <ligand>
        <name>ATP</name>
        <dbReference type="ChEBI" id="CHEBI:30616"/>
    </ligand>
</feature>
<dbReference type="PANTHER" id="PTHR23090:SF9">
    <property type="entry name" value="GLUTAMINE-DEPENDENT NAD(+) SYNTHETASE"/>
    <property type="match status" value="1"/>
</dbReference>
<dbReference type="Proteomes" id="UP000277326">
    <property type="component" value="Unassembled WGS sequence"/>
</dbReference>
<feature type="binding site" evidence="8">
    <location>
        <position position="152"/>
    </location>
    <ligand>
        <name>deamido-NAD(+)</name>
        <dbReference type="ChEBI" id="CHEBI:58437"/>
        <note>ligand shared between two neighboring subunits</note>
    </ligand>
</feature>
<dbReference type="OrthoDB" id="39312at2157"/>
<feature type="binding site" evidence="8">
    <location>
        <position position="161"/>
    </location>
    <ligand>
        <name>ATP</name>
        <dbReference type="ChEBI" id="CHEBI:30616"/>
    </ligand>
</feature>
<dbReference type="FunFam" id="3.40.50.620:FF:000106">
    <property type="entry name" value="Glutamine-dependent NAD(+) synthetase"/>
    <property type="match status" value="1"/>
</dbReference>
<name>A0A3G8QZ97_9EURY</name>
<gene>
    <name evidence="8" type="primary">nadE</name>
    <name evidence="13" type="ORF">ATH50_1934</name>
    <name evidence="12" type="ORF">DU502_12215</name>
</gene>
<feature type="binding site" evidence="8">
    <location>
        <position position="35"/>
    </location>
    <ligand>
        <name>Mg(2+)</name>
        <dbReference type="ChEBI" id="CHEBI:18420"/>
    </ligand>
</feature>
<dbReference type="EC" id="6.3.1.5" evidence="8 10"/>